<accession>A0A444TY24</accession>
<organism evidence="2 3">
    <name type="scientific">Acipenser ruthenus</name>
    <name type="common">Sterlet sturgeon</name>
    <dbReference type="NCBI Taxonomy" id="7906"/>
    <lineage>
        <taxon>Eukaryota</taxon>
        <taxon>Metazoa</taxon>
        <taxon>Chordata</taxon>
        <taxon>Craniata</taxon>
        <taxon>Vertebrata</taxon>
        <taxon>Euteleostomi</taxon>
        <taxon>Actinopterygii</taxon>
        <taxon>Chondrostei</taxon>
        <taxon>Acipenseriformes</taxon>
        <taxon>Acipenseridae</taxon>
        <taxon>Acipenser</taxon>
    </lineage>
</organism>
<evidence type="ECO:0000256" key="1">
    <source>
        <dbReference type="SAM" id="MobiDB-lite"/>
    </source>
</evidence>
<comment type="caution">
    <text evidence="2">The sequence shown here is derived from an EMBL/GenBank/DDBJ whole genome shotgun (WGS) entry which is preliminary data.</text>
</comment>
<gene>
    <name evidence="2" type="ORF">EOD39_10309</name>
</gene>
<protein>
    <submittedName>
        <fullName evidence="2">Uncharacterized protein</fullName>
    </submittedName>
</protein>
<proteinExistence type="predicted"/>
<evidence type="ECO:0000313" key="3">
    <source>
        <dbReference type="Proteomes" id="UP000289886"/>
    </source>
</evidence>
<feature type="region of interest" description="Disordered" evidence="1">
    <location>
        <begin position="1"/>
        <end position="92"/>
    </location>
</feature>
<reference evidence="2 3" key="1">
    <citation type="submission" date="2019-01" db="EMBL/GenBank/DDBJ databases">
        <title>Draft Genome and Complete Hox-Cluster Characterization of the Sterlet Sturgeon (Acipenser ruthenus).</title>
        <authorList>
            <person name="Wei Q."/>
        </authorList>
    </citation>
    <scope>NUCLEOTIDE SEQUENCE [LARGE SCALE GENOMIC DNA]</scope>
    <source>
        <strain evidence="2">WHYD16114868_AA</strain>
        <tissue evidence="2">Blood</tissue>
    </source>
</reference>
<evidence type="ECO:0000313" key="2">
    <source>
        <dbReference type="EMBL" id="RXM27821.1"/>
    </source>
</evidence>
<dbReference type="Proteomes" id="UP000289886">
    <property type="component" value="Unassembled WGS sequence"/>
</dbReference>
<dbReference type="EMBL" id="SCEB01215766">
    <property type="protein sequence ID" value="RXM27821.1"/>
    <property type="molecule type" value="Genomic_DNA"/>
</dbReference>
<feature type="compositionally biased region" description="Basic and acidic residues" evidence="1">
    <location>
        <begin position="72"/>
        <end position="82"/>
    </location>
</feature>
<keyword evidence="3" id="KW-1185">Reference proteome</keyword>
<sequence>MEMLVGGVAKGVVEQGEKGLPVPDPEPSRNIAGPAPQPALQTKKQASECTVNEGQFTKVKTKKSAAGLSDSVLERNSSREVAEPDTASSSKVVECGGDLQAPLADGPESGPVAVLTCPEEKGESSLTAELPVPDSAEGMEQIVAAERSDEELKQVGGCVIADITRNLQQPDSNRK</sequence>
<name>A0A444TY24_ACIRT</name>
<feature type="compositionally biased region" description="Polar residues" evidence="1">
    <location>
        <begin position="39"/>
        <end position="55"/>
    </location>
</feature>
<dbReference type="AlphaFoldDB" id="A0A444TY24"/>